<organism evidence="3">
    <name type="scientific">marine metagenome</name>
    <dbReference type="NCBI Taxonomy" id="408172"/>
    <lineage>
        <taxon>unclassified sequences</taxon>
        <taxon>metagenomes</taxon>
        <taxon>ecological metagenomes</taxon>
    </lineage>
</organism>
<dbReference type="Gene3D" id="3.60.110.10">
    <property type="entry name" value="Carbon-nitrogen hydrolase"/>
    <property type="match status" value="1"/>
</dbReference>
<evidence type="ECO:0000313" key="3">
    <source>
        <dbReference type="EMBL" id="SVA70821.1"/>
    </source>
</evidence>
<keyword evidence="1" id="KW-0436">Ligase</keyword>
<reference evidence="3" key="1">
    <citation type="submission" date="2018-05" db="EMBL/GenBank/DDBJ databases">
        <authorList>
            <person name="Lanie J.A."/>
            <person name="Ng W.-L."/>
            <person name="Kazmierczak K.M."/>
            <person name="Andrzejewski T.M."/>
            <person name="Davidsen T.M."/>
            <person name="Wayne K.J."/>
            <person name="Tettelin H."/>
            <person name="Glass J.I."/>
            <person name="Rusch D."/>
            <person name="Podicherti R."/>
            <person name="Tsui H.-C.T."/>
            <person name="Winkler M.E."/>
        </authorList>
    </citation>
    <scope>NUCLEOTIDE SEQUENCE</scope>
</reference>
<dbReference type="PANTHER" id="PTHR23090">
    <property type="entry name" value="NH 3 /GLUTAMINE-DEPENDENT NAD + SYNTHETASE"/>
    <property type="match status" value="1"/>
</dbReference>
<name>A0A381Y2C7_9ZZZZ</name>
<dbReference type="GO" id="GO:0009435">
    <property type="term" value="P:NAD+ biosynthetic process"/>
    <property type="evidence" value="ECO:0007669"/>
    <property type="project" value="InterPro"/>
</dbReference>
<proteinExistence type="predicted"/>
<dbReference type="AlphaFoldDB" id="A0A381Y2C7"/>
<evidence type="ECO:0000256" key="1">
    <source>
        <dbReference type="ARBA" id="ARBA00022598"/>
    </source>
</evidence>
<dbReference type="PANTHER" id="PTHR23090:SF9">
    <property type="entry name" value="GLUTAMINE-DEPENDENT NAD(+) SYNTHETASE"/>
    <property type="match status" value="1"/>
</dbReference>
<dbReference type="PROSITE" id="PS50263">
    <property type="entry name" value="CN_HYDROLASE"/>
    <property type="match status" value="1"/>
</dbReference>
<gene>
    <name evidence="3" type="ORF">METZ01_LOCUS123675</name>
</gene>
<accession>A0A381Y2C7</accession>
<dbReference type="Pfam" id="PF00795">
    <property type="entry name" value="CN_hydrolase"/>
    <property type="match status" value="1"/>
</dbReference>
<dbReference type="GO" id="GO:0000257">
    <property type="term" value="F:nitrilase activity"/>
    <property type="evidence" value="ECO:0007669"/>
    <property type="project" value="UniProtKB-ARBA"/>
</dbReference>
<evidence type="ECO:0000259" key="2">
    <source>
        <dbReference type="PROSITE" id="PS50263"/>
    </source>
</evidence>
<dbReference type="CDD" id="cd07570">
    <property type="entry name" value="GAT_Gln-NAD-synth"/>
    <property type="match status" value="1"/>
</dbReference>
<dbReference type="PROSITE" id="PS00920">
    <property type="entry name" value="NITRIL_CHT_1"/>
    <property type="match status" value="1"/>
</dbReference>
<protein>
    <recommendedName>
        <fullName evidence="2">CN hydrolase domain-containing protein</fullName>
    </recommendedName>
</protein>
<dbReference type="InterPro" id="IPR000132">
    <property type="entry name" value="Nitrilase/CN_hydratase_CS"/>
</dbReference>
<dbReference type="SUPFAM" id="SSF56317">
    <property type="entry name" value="Carbon-nitrogen hydrolase"/>
    <property type="match status" value="1"/>
</dbReference>
<dbReference type="InterPro" id="IPR003694">
    <property type="entry name" value="NAD_synthase"/>
</dbReference>
<sequence>MKIAVCQVNPIVGDFSYNVNKVQTFYERAIESGAELVIFPEMVVCGYPPQDLIWENGFVSASERSIQTIASFSKIPLIAGFIRKEKNKLYNSAALCSNGKIAFIYDKMLLPTYDVFDEYRYFTPGKNVGVTDVDIGGTHKKIGIQICEDLWDMDYELKVTNELVQGGAEMIINISASPFHDEQPQ</sequence>
<dbReference type="GO" id="GO:0003952">
    <property type="term" value="F:NAD+ synthase (glutamine-hydrolyzing) activity"/>
    <property type="evidence" value="ECO:0007669"/>
    <property type="project" value="InterPro"/>
</dbReference>
<feature type="non-terminal residue" evidence="3">
    <location>
        <position position="185"/>
    </location>
</feature>
<dbReference type="GO" id="GO:0004359">
    <property type="term" value="F:glutaminase activity"/>
    <property type="evidence" value="ECO:0007669"/>
    <property type="project" value="InterPro"/>
</dbReference>
<feature type="domain" description="CN hydrolase" evidence="2">
    <location>
        <begin position="1"/>
        <end position="185"/>
    </location>
</feature>
<dbReference type="InterPro" id="IPR003010">
    <property type="entry name" value="C-N_Hydrolase"/>
</dbReference>
<dbReference type="GO" id="GO:0005737">
    <property type="term" value="C:cytoplasm"/>
    <property type="evidence" value="ECO:0007669"/>
    <property type="project" value="InterPro"/>
</dbReference>
<dbReference type="InterPro" id="IPR036526">
    <property type="entry name" value="C-N_Hydrolase_sf"/>
</dbReference>
<dbReference type="EMBL" id="UINC01017152">
    <property type="protein sequence ID" value="SVA70821.1"/>
    <property type="molecule type" value="Genomic_DNA"/>
</dbReference>